<reference evidence="7" key="2">
    <citation type="submission" date="2010-04" db="EMBL/GenBank/DDBJ databases">
        <authorList>
            <person name="Buell R."/>
            <person name="Hamilton J."/>
            <person name="Hostetler J."/>
        </authorList>
    </citation>
    <scope>NUCLEOTIDE SEQUENCE [LARGE SCALE GENOMIC DNA]</scope>
    <source>
        <strain evidence="7">DAOM:BR144</strain>
    </source>
</reference>
<dbReference type="HOGENOM" id="CLU_529453_0_0_1"/>
<keyword evidence="7" id="KW-1185">Reference proteome</keyword>
<evidence type="ECO:0000256" key="4">
    <source>
        <dbReference type="ARBA" id="ARBA00023242"/>
    </source>
</evidence>
<sequence>MAAKHMSVDRTLLDKDFDRYVLSTAGVEKQTAALPTSALVPLSAVQTVRKAQWDARVHYNALVADPFLSQGAKDGEAQRQRSVAYYVSAEFELMQVIFSEVEGLKVQKLLQFTLCTSRDENASLQVAGRGLIAYSDGHGELVLVKSDGDPLNVNSWRILYECKPLGSSASTLLLGASFDEVSQQFHVLVTELIDYNDKDAVYRLHAISVYSAAAKNAMDADVGGVVGLQHTATEIAVLASLPSYVSFTGSEALVLVEGKHELMVELSQAPSDAAMPDTAMFPPNAELPHVPHKRHHDESDFDDELGELLAKLPRAGIGYQGDVSERKHSQDLALDIHEKPLEERFQKSSTPFSTLDEPLHSAPDDSARNAAERLAREGAKFEAPTPDSILGGFEECDDVDPNATAAVVRVQLASDNNNVVVQAKYDINCRKFRFLCQSARTPAAFANDTTFLFQNDVHGVIFQAVESASDAEKQQVTLVHTATLPAFGFVQASKQEKKFMTFHATGAFACIGEFEKRLFIYHGAPSDAEEAKLHTCKQHVVELGDHQLLGLRVTNDRTILVLTAHHIVAITVPV</sequence>
<evidence type="ECO:0000256" key="5">
    <source>
        <dbReference type="SAM" id="MobiDB-lite"/>
    </source>
</evidence>
<keyword evidence="3" id="KW-0963">Cytoplasm</keyword>
<evidence type="ECO:0000313" key="7">
    <source>
        <dbReference type="Proteomes" id="UP000019132"/>
    </source>
</evidence>
<dbReference type="EnsemblProtists" id="PYU1_T005655">
    <property type="protein sequence ID" value="PYU1_T005655"/>
    <property type="gene ID" value="PYU1_G005644"/>
</dbReference>
<dbReference type="InterPro" id="IPR037895">
    <property type="entry name" value="NUDCD1"/>
</dbReference>
<comment type="subcellular location">
    <subcellularLocation>
        <location evidence="2">Cytoplasm</location>
    </subcellularLocation>
    <subcellularLocation>
        <location evidence="1">Nucleus</location>
    </subcellularLocation>
</comment>
<dbReference type="InParanoid" id="K3WL13"/>
<dbReference type="PANTHER" id="PTHR21664">
    <property type="entry name" value="CHRONIC MYELOGENOUS LEUKEMIA TUMOR ANTIGEN 66"/>
    <property type="match status" value="1"/>
</dbReference>
<protein>
    <submittedName>
        <fullName evidence="6">Uncharacterized protein</fullName>
    </submittedName>
</protein>
<dbReference type="PANTHER" id="PTHR21664:SF1">
    <property type="entry name" value="NUDC DOMAIN-CONTAINING PROTEIN 1"/>
    <property type="match status" value="1"/>
</dbReference>
<feature type="region of interest" description="Disordered" evidence="5">
    <location>
        <begin position="345"/>
        <end position="365"/>
    </location>
</feature>
<dbReference type="OMA" id="GAFYDEQ"/>
<evidence type="ECO:0000256" key="2">
    <source>
        <dbReference type="ARBA" id="ARBA00004496"/>
    </source>
</evidence>
<evidence type="ECO:0000313" key="6">
    <source>
        <dbReference type="EnsemblProtists" id="PYU1_T005655"/>
    </source>
</evidence>
<reference evidence="7" key="1">
    <citation type="journal article" date="2010" name="Genome Biol.">
        <title>Genome sequence of the necrotrophic plant pathogen Pythium ultimum reveals original pathogenicity mechanisms and effector repertoire.</title>
        <authorList>
            <person name="Levesque C.A."/>
            <person name="Brouwer H."/>
            <person name="Cano L."/>
            <person name="Hamilton J.P."/>
            <person name="Holt C."/>
            <person name="Huitema E."/>
            <person name="Raffaele S."/>
            <person name="Robideau G.P."/>
            <person name="Thines M."/>
            <person name="Win J."/>
            <person name="Zerillo M.M."/>
            <person name="Beakes G.W."/>
            <person name="Boore J.L."/>
            <person name="Busam D."/>
            <person name="Dumas B."/>
            <person name="Ferriera S."/>
            <person name="Fuerstenberg S.I."/>
            <person name="Gachon C.M."/>
            <person name="Gaulin E."/>
            <person name="Govers F."/>
            <person name="Grenville-Briggs L."/>
            <person name="Horner N."/>
            <person name="Hostetler J."/>
            <person name="Jiang R.H."/>
            <person name="Johnson J."/>
            <person name="Krajaejun T."/>
            <person name="Lin H."/>
            <person name="Meijer H.J."/>
            <person name="Moore B."/>
            <person name="Morris P."/>
            <person name="Phuntmart V."/>
            <person name="Puiu D."/>
            <person name="Shetty J."/>
            <person name="Stajich J.E."/>
            <person name="Tripathy S."/>
            <person name="Wawra S."/>
            <person name="van West P."/>
            <person name="Whitty B.R."/>
            <person name="Coutinho P.M."/>
            <person name="Henrissat B."/>
            <person name="Martin F."/>
            <person name="Thomas P.D."/>
            <person name="Tyler B.M."/>
            <person name="De Vries R.P."/>
            <person name="Kamoun S."/>
            <person name="Yandell M."/>
            <person name="Tisserat N."/>
            <person name="Buell C.R."/>
        </authorList>
    </citation>
    <scope>NUCLEOTIDE SEQUENCE</scope>
    <source>
        <strain evidence="7">DAOM:BR144</strain>
    </source>
</reference>
<dbReference type="GO" id="GO:0005634">
    <property type="term" value="C:nucleus"/>
    <property type="evidence" value="ECO:0007669"/>
    <property type="project" value="UniProtKB-SubCell"/>
</dbReference>
<dbReference type="AlphaFoldDB" id="K3WL13"/>
<accession>K3WL13</accession>
<name>K3WL13_GLOUD</name>
<reference evidence="6" key="3">
    <citation type="submission" date="2015-02" db="UniProtKB">
        <authorList>
            <consortium name="EnsemblProtists"/>
        </authorList>
    </citation>
    <scope>IDENTIFICATION</scope>
    <source>
        <strain evidence="6">DAOM BR144</strain>
    </source>
</reference>
<evidence type="ECO:0000256" key="3">
    <source>
        <dbReference type="ARBA" id="ARBA00022490"/>
    </source>
</evidence>
<keyword evidence="4" id="KW-0539">Nucleus</keyword>
<dbReference type="GO" id="GO:0005737">
    <property type="term" value="C:cytoplasm"/>
    <property type="evidence" value="ECO:0007669"/>
    <property type="project" value="UniProtKB-SubCell"/>
</dbReference>
<evidence type="ECO:0000256" key="1">
    <source>
        <dbReference type="ARBA" id="ARBA00004123"/>
    </source>
</evidence>
<dbReference type="STRING" id="431595.K3WL13"/>
<dbReference type="VEuPathDB" id="FungiDB:PYU1_G005644"/>
<proteinExistence type="predicted"/>
<dbReference type="Proteomes" id="UP000019132">
    <property type="component" value="Unassembled WGS sequence"/>
</dbReference>
<dbReference type="EMBL" id="GL376573">
    <property type="status" value="NOT_ANNOTATED_CDS"/>
    <property type="molecule type" value="Genomic_DNA"/>
</dbReference>
<dbReference type="eggNOG" id="ENOG502RYF4">
    <property type="taxonomic scope" value="Eukaryota"/>
</dbReference>
<organism evidence="6 7">
    <name type="scientific">Globisporangium ultimum (strain ATCC 200006 / CBS 805.95 / DAOM BR144)</name>
    <name type="common">Pythium ultimum</name>
    <dbReference type="NCBI Taxonomy" id="431595"/>
    <lineage>
        <taxon>Eukaryota</taxon>
        <taxon>Sar</taxon>
        <taxon>Stramenopiles</taxon>
        <taxon>Oomycota</taxon>
        <taxon>Peronosporomycetes</taxon>
        <taxon>Pythiales</taxon>
        <taxon>Pythiaceae</taxon>
        <taxon>Globisporangium</taxon>
    </lineage>
</organism>